<comment type="caution">
    <text evidence="2">The sequence shown here is derived from an EMBL/GenBank/DDBJ whole genome shotgun (WGS) entry which is preliminary data.</text>
</comment>
<evidence type="ECO:0000313" key="3">
    <source>
        <dbReference type="Proteomes" id="UP000647133"/>
    </source>
</evidence>
<name>A0ABR9AG15_9BACT</name>
<sequence>MLSYWEKKNLIQYDLVVVGAGFVGLSTAIHYKEKFPRRSVLVLERGVFPSGASSRNAGFACFGSLTEVVEDLKTNTEEEVFELLTKRRLGLKNIRNVFGDAPLDYRPCGGFDLIRKHEEDTLDEMERINSFLRPFFGEEVFEKVEGKDKFGFAPSVTNIVKNKFEGQLDPAKYLQCLWRKCQDLQINILTGAEVSLLDKENCKAYVKSYYDESIGFQGRIMAICSNAFAGQLIENLDVKPGRGMIMVSQPLVEFPWEGTFHLDRGYVYFRNVDNRLLIGGGRNLEEQEETTTARGINEHIKEHLKQITSEIVFPDRKIEWDMEWSGIMAFGEHKNPIIKKVNARVGIGVRLGGMGVAIGWEAGKELASLLGD</sequence>
<dbReference type="InterPro" id="IPR036188">
    <property type="entry name" value="FAD/NAD-bd_sf"/>
</dbReference>
<reference evidence="2 3" key="1">
    <citation type="submission" date="2020-09" db="EMBL/GenBank/DDBJ databases">
        <title>Echinicola sp. CAU 1574 isolated from sand of Sido Beach.</title>
        <authorList>
            <person name="Kim W."/>
        </authorList>
    </citation>
    <scope>NUCLEOTIDE SEQUENCE [LARGE SCALE GENOMIC DNA]</scope>
    <source>
        <strain evidence="2 3">CAU 1574</strain>
    </source>
</reference>
<dbReference type="Proteomes" id="UP000647133">
    <property type="component" value="Unassembled WGS sequence"/>
</dbReference>
<organism evidence="2 3">
    <name type="scientific">Echinicola arenosa</name>
    <dbReference type="NCBI Taxonomy" id="2774144"/>
    <lineage>
        <taxon>Bacteria</taxon>
        <taxon>Pseudomonadati</taxon>
        <taxon>Bacteroidota</taxon>
        <taxon>Cytophagia</taxon>
        <taxon>Cytophagales</taxon>
        <taxon>Cyclobacteriaceae</taxon>
        <taxon>Echinicola</taxon>
    </lineage>
</organism>
<dbReference type="PANTHER" id="PTHR13847">
    <property type="entry name" value="SARCOSINE DEHYDROGENASE-RELATED"/>
    <property type="match status" value="1"/>
</dbReference>
<proteinExistence type="predicted"/>
<keyword evidence="3" id="KW-1185">Reference proteome</keyword>
<dbReference type="RefSeq" id="WP_192007001.1">
    <property type="nucleotide sequence ID" value="NZ_JACYTQ010000001.1"/>
</dbReference>
<gene>
    <name evidence="2" type="ORF">IFO69_00515</name>
</gene>
<dbReference type="PANTHER" id="PTHR13847:SF281">
    <property type="entry name" value="FAD DEPENDENT OXIDOREDUCTASE DOMAIN-CONTAINING PROTEIN"/>
    <property type="match status" value="1"/>
</dbReference>
<dbReference type="EMBL" id="JACYTQ010000001">
    <property type="protein sequence ID" value="MBD8487217.1"/>
    <property type="molecule type" value="Genomic_DNA"/>
</dbReference>
<dbReference type="Gene3D" id="3.50.50.60">
    <property type="entry name" value="FAD/NAD(P)-binding domain"/>
    <property type="match status" value="1"/>
</dbReference>
<dbReference type="Gene3D" id="3.30.9.10">
    <property type="entry name" value="D-Amino Acid Oxidase, subunit A, domain 2"/>
    <property type="match status" value="1"/>
</dbReference>
<feature type="domain" description="FAD dependent oxidoreductase" evidence="1">
    <location>
        <begin position="14"/>
        <end position="369"/>
    </location>
</feature>
<accession>A0ABR9AG15</accession>
<dbReference type="SUPFAM" id="SSF51905">
    <property type="entry name" value="FAD/NAD(P)-binding domain"/>
    <property type="match status" value="1"/>
</dbReference>
<dbReference type="Pfam" id="PF01266">
    <property type="entry name" value="DAO"/>
    <property type="match status" value="1"/>
</dbReference>
<dbReference type="InterPro" id="IPR006076">
    <property type="entry name" value="FAD-dep_OxRdtase"/>
</dbReference>
<evidence type="ECO:0000313" key="2">
    <source>
        <dbReference type="EMBL" id="MBD8487217.1"/>
    </source>
</evidence>
<protein>
    <submittedName>
        <fullName evidence="2">FAD-binding oxidoreductase</fullName>
    </submittedName>
</protein>
<evidence type="ECO:0000259" key="1">
    <source>
        <dbReference type="Pfam" id="PF01266"/>
    </source>
</evidence>